<feature type="transmembrane region" description="Helical" evidence="1">
    <location>
        <begin position="84"/>
        <end position="105"/>
    </location>
</feature>
<keyword evidence="1" id="KW-1133">Transmembrane helix</keyword>
<dbReference type="InterPro" id="IPR010540">
    <property type="entry name" value="CmpB_TMEM229"/>
</dbReference>
<gene>
    <name evidence="2" type="ORF">IAB59_02325</name>
</gene>
<dbReference type="AlphaFoldDB" id="A0A9D1KBL3"/>
<feature type="transmembrane region" description="Helical" evidence="1">
    <location>
        <begin position="135"/>
        <end position="157"/>
    </location>
</feature>
<evidence type="ECO:0000256" key="1">
    <source>
        <dbReference type="SAM" id="Phobius"/>
    </source>
</evidence>
<organism evidence="2 3">
    <name type="scientific">Candidatus Onthousia faecipullorum</name>
    <dbReference type="NCBI Taxonomy" id="2840887"/>
    <lineage>
        <taxon>Bacteria</taxon>
        <taxon>Bacillati</taxon>
        <taxon>Bacillota</taxon>
        <taxon>Bacilli</taxon>
        <taxon>Candidatus Onthousia</taxon>
    </lineage>
</organism>
<feature type="transmembrane region" description="Helical" evidence="1">
    <location>
        <begin position="164"/>
        <end position="185"/>
    </location>
</feature>
<dbReference type="EMBL" id="DVKQ01000028">
    <property type="protein sequence ID" value="HIT37301.1"/>
    <property type="molecule type" value="Genomic_DNA"/>
</dbReference>
<protein>
    <submittedName>
        <fullName evidence="2">ABC transporter permease</fullName>
    </submittedName>
</protein>
<evidence type="ECO:0000313" key="3">
    <source>
        <dbReference type="Proteomes" id="UP000886833"/>
    </source>
</evidence>
<dbReference type="Proteomes" id="UP000886833">
    <property type="component" value="Unassembled WGS sequence"/>
</dbReference>
<reference evidence="2" key="2">
    <citation type="journal article" date="2021" name="PeerJ">
        <title>Extensive microbial diversity within the chicken gut microbiome revealed by metagenomics and culture.</title>
        <authorList>
            <person name="Gilroy R."/>
            <person name="Ravi A."/>
            <person name="Getino M."/>
            <person name="Pursley I."/>
            <person name="Horton D.L."/>
            <person name="Alikhan N.F."/>
            <person name="Baker D."/>
            <person name="Gharbi K."/>
            <person name="Hall N."/>
            <person name="Watson M."/>
            <person name="Adriaenssens E.M."/>
            <person name="Foster-Nyarko E."/>
            <person name="Jarju S."/>
            <person name="Secka A."/>
            <person name="Antonio M."/>
            <person name="Oren A."/>
            <person name="Chaudhuri R.R."/>
            <person name="La Ragione R."/>
            <person name="Hildebrand F."/>
            <person name="Pallen M.J."/>
        </authorList>
    </citation>
    <scope>NUCLEOTIDE SEQUENCE</scope>
    <source>
        <strain evidence="2">CHK195-26880</strain>
    </source>
</reference>
<evidence type="ECO:0000313" key="2">
    <source>
        <dbReference type="EMBL" id="HIT37301.1"/>
    </source>
</evidence>
<keyword evidence="1" id="KW-0812">Transmembrane</keyword>
<sequence length="209" mass="24570">MKKYKEYLNKNHNFDKKTMLGIFCLIIVISGMFGWLYEVVFYYFNSGMTEIYWRGGNFLPWINIYAMGAILIYVLTYKKRKSPLFVFIVSMISTGILEYIGGAFMKHIMHIKCWDYTNEILSFGNIDGYVCLRSVLVFGFSALLLMYLIVPLCFYLAKKMPKKAFLILSYTICAIFLFDELYNLIFANLLNLPRASEVYKNIGFKFLYF</sequence>
<name>A0A9D1KBL3_9FIRM</name>
<keyword evidence="1" id="KW-0472">Membrane</keyword>
<reference evidence="2" key="1">
    <citation type="submission" date="2020-10" db="EMBL/GenBank/DDBJ databases">
        <authorList>
            <person name="Gilroy R."/>
        </authorList>
    </citation>
    <scope>NUCLEOTIDE SEQUENCE</scope>
    <source>
        <strain evidence="2">CHK195-26880</strain>
    </source>
</reference>
<dbReference type="Pfam" id="PF06541">
    <property type="entry name" value="ABC_trans_CmpB"/>
    <property type="match status" value="1"/>
</dbReference>
<feature type="transmembrane region" description="Helical" evidence="1">
    <location>
        <begin position="20"/>
        <end position="43"/>
    </location>
</feature>
<feature type="transmembrane region" description="Helical" evidence="1">
    <location>
        <begin position="58"/>
        <end position="77"/>
    </location>
</feature>
<proteinExistence type="predicted"/>
<comment type="caution">
    <text evidence="2">The sequence shown here is derived from an EMBL/GenBank/DDBJ whole genome shotgun (WGS) entry which is preliminary data.</text>
</comment>
<accession>A0A9D1KBL3</accession>